<protein>
    <submittedName>
        <fullName evidence="1">Uncharacterized protein</fullName>
    </submittedName>
</protein>
<gene>
    <name evidence="1" type="ORF">NBRC110019_15190</name>
</gene>
<sequence>MVKNYKGDRNTIEKDKVFRPILKWRVIYGFGYSIIEIKCSETCLEIEMQCLLNTPK</sequence>
<accession>A0A9W6B4M5</accession>
<dbReference type="AlphaFoldDB" id="A0A9W6B4M5"/>
<dbReference type="EMBL" id="BRVP01000009">
    <property type="protein sequence ID" value="GLB52479.1"/>
    <property type="molecule type" value="Genomic_DNA"/>
</dbReference>
<dbReference type="Proteomes" id="UP001143545">
    <property type="component" value="Unassembled WGS sequence"/>
</dbReference>
<evidence type="ECO:0000313" key="2">
    <source>
        <dbReference type="Proteomes" id="UP001143545"/>
    </source>
</evidence>
<keyword evidence="2" id="KW-1185">Reference proteome</keyword>
<organism evidence="1 2">
    <name type="scientific">Neptunitalea chrysea</name>
    <dbReference type="NCBI Taxonomy" id="1647581"/>
    <lineage>
        <taxon>Bacteria</taxon>
        <taxon>Pseudomonadati</taxon>
        <taxon>Bacteroidota</taxon>
        <taxon>Flavobacteriia</taxon>
        <taxon>Flavobacteriales</taxon>
        <taxon>Flavobacteriaceae</taxon>
        <taxon>Neptunitalea</taxon>
    </lineage>
</organism>
<name>A0A9W6B4M5_9FLAO</name>
<reference evidence="1" key="1">
    <citation type="submission" date="2022-07" db="EMBL/GenBank/DDBJ databases">
        <title>Taxonomy of Novel Oxalotrophic and Methylotrophic Bacteria.</title>
        <authorList>
            <person name="Sahin N."/>
            <person name="Tani A."/>
        </authorList>
    </citation>
    <scope>NUCLEOTIDE SEQUENCE</scope>
    <source>
        <strain evidence="1">AM327</strain>
    </source>
</reference>
<comment type="caution">
    <text evidence="1">The sequence shown here is derived from an EMBL/GenBank/DDBJ whole genome shotgun (WGS) entry which is preliminary data.</text>
</comment>
<evidence type="ECO:0000313" key="1">
    <source>
        <dbReference type="EMBL" id="GLB52479.1"/>
    </source>
</evidence>
<proteinExistence type="predicted"/>